<organism evidence="4">
    <name type="scientific">Rhizophora mucronata</name>
    <name type="common">Asiatic mangrove</name>
    <dbReference type="NCBI Taxonomy" id="61149"/>
    <lineage>
        <taxon>Eukaryota</taxon>
        <taxon>Viridiplantae</taxon>
        <taxon>Streptophyta</taxon>
        <taxon>Embryophyta</taxon>
        <taxon>Tracheophyta</taxon>
        <taxon>Spermatophyta</taxon>
        <taxon>Magnoliopsida</taxon>
        <taxon>eudicotyledons</taxon>
        <taxon>Gunneridae</taxon>
        <taxon>Pentapetalae</taxon>
        <taxon>rosids</taxon>
        <taxon>fabids</taxon>
        <taxon>Malpighiales</taxon>
        <taxon>Rhizophoraceae</taxon>
        <taxon>Rhizophora</taxon>
    </lineage>
</organism>
<dbReference type="Pfam" id="PF17286">
    <property type="entry name" value="PRMT5_C"/>
    <property type="match status" value="1"/>
</dbReference>
<dbReference type="InterPro" id="IPR035248">
    <property type="entry name" value="PRMT5_C"/>
</dbReference>
<proteinExistence type="predicted"/>
<dbReference type="GO" id="GO:0005829">
    <property type="term" value="C:cytosol"/>
    <property type="evidence" value="ECO:0007669"/>
    <property type="project" value="TreeGrafter"/>
</dbReference>
<dbReference type="GO" id="GO:0005634">
    <property type="term" value="C:nucleus"/>
    <property type="evidence" value="ECO:0007669"/>
    <property type="project" value="TreeGrafter"/>
</dbReference>
<dbReference type="Gene3D" id="2.70.160.11">
    <property type="entry name" value="Hnrnp arginine n-methyltransferase1"/>
    <property type="match status" value="1"/>
</dbReference>
<keyword evidence="2 4" id="KW-0808">Transferase</keyword>
<dbReference type="PANTHER" id="PTHR10738">
    <property type="entry name" value="PROTEIN ARGININE N-METHYLTRANSFERASE 5"/>
    <property type="match status" value="1"/>
</dbReference>
<dbReference type="GO" id="GO:0032259">
    <property type="term" value="P:methylation"/>
    <property type="evidence" value="ECO:0007669"/>
    <property type="project" value="UniProtKB-KW"/>
</dbReference>
<dbReference type="PROSITE" id="PS51678">
    <property type="entry name" value="SAM_MT_PRMT"/>
    <property type="match status" value="1"/>
</dbReference>
<evidence type="ECO:0000259" key="3">
    <source>
        <dbReference type="Pfam" id="PF17286"/>
    </source>
</evidence>
<evidence type="ECO:0000313" key="4">
    <source>
        <dbReference type="EMBL" id="MBX31948.1"/>
    </source>
</evidence>
<dbReference type="GO" id="GO:0016274">
    <property type="term" value="F:protein-arginine N-methyltransferase activity"/>
    <property type="evidence" value="ECO:0007669"/>
    <property type="project" value="InterPro"/>
</dbReference>
<sequence length="135" mass="15381">MHNVAWLAPSQPVFTFTHPNHSLKNSNQRYKKLHFEIPPDTGSTLVHGFAGYFDAVLYKDVHLGIEPSMATPNMFSWFAIFFPLRAPVCMGPGSQLEVHFWRCCSSSKVWYEWCVTSPCQSAIHNSNGRSYWVGL</sequence>
<feature type="domain" description="PRMT5 oligomerisation" evidence="3">
    <location>
        <begin position="2"/>
        <end position="133"/>
    </location>
</feature>
<evidence type="ECO:0000256" key="2">
    <source>
        <dbReference type="PROSITE-ProRule" id="PRU01015"/>
    </source>
</evidence>
<reference evidence="4" key="1">
    <citation type="submission" date="2018-02" db="EMBL/GenBank/DDBJ databases">
        <title>Rhizophora mucronata_Transcriptome.</title>
        <authorList>
            <person name="Meera S.P."/>
            <person name="Sreeshan A."/>
            <person name="Augustine A."/>
        </authorList>
    </citation>
    <scope>NUCLEOTIDE SEQUENCE</scope>
    <source>
        <tissue evidence="4">Leaf</tissue>
    </source>
</reference>
<dbReference type="EMBL" id="GGEC01051464">
    <property type="protein sequence ID" value="MBX31948.1"/>
    <property type="molecule type" value="Transcribed_RNA"/>
</dbReference>
<dbReference type="GO" id="GO:0006355">
    <property type="term" value="P:regulation of DNA-templated transcription"/>
    <property type="evidence" value="ECO:0007669"/>
    <property type="project" value="TreeGrafter"/>
</dbReference>
<protein>
    <submittedName>
        <fullName evidence="4">Protein arginine N-methyltransferase 1.5-like</fullName>
    </submittedName>
</protein>
<accession>A0A2P2MP07</accession>
<name>A0A2P2MP07_RHIMU</name>
<dbReference type="AlphaFoldDB" id="A0A2P2MP07"/>
<evidence type="ECO:0000256" key="1">
    <source>
        <dbReference type="ARBA" id="ARBA00022691"/>
    </source>
</evidence>
<keyword evidence="2 4" id="KW-0489">Methyltransferase</keyword>
<dbReference type="InterPro" id="IPR025799">
    <property type="entry name" value="Arg_MeTrfase"/>
</dbReference>
<keyword evidence="1 2" id="KW-0949">S-adenosyl-L-methionine</keyword>
<dbReference type="PANTHER" id="PTHR10738:SF0">
    <property type="entry name" value="PROTEIN ARGININE N-METHYLTRANSFERASE 5"/>
    <property type="match status" value="1"/>
</dbReference>
<dbReference type="SUPFAM" id="SSF53335">
    <property type="entry name" value="S-adenosyl-L-methionine-dependent methyltransferases"/>
    <property type="match status" value="1"/>
</dbReference>
<dbReference type="InterPro" id="IPR029063">
    <property type="entry name" value="SAM-dependent_MTases_sf"/>
</dbReference>